<dbReference type="AlphaFoldDB" id="A0A381PVX4"/>
<evidence type="ECO:0000259" key="6">
    <source>
        <dbReference type="Pfam" id="PF02776"/>
    </source>
</evidence>
<accession>A0A381PVX4</accession>
<dbReference type="Pfam" id="PF00205">
    <property type="entry name" value="TPP_enzyme_M"/>
    <property type="match status" value="1"/>
</dbReference>
<feature type="domain" description="Thiamine pyrophosphate enzyme N-terminal TPP-binding" evidence="6">
    <location>
        <begin position="2"/>
        <end position="118"/>
    </location>
</feature>
<dbReference type="GO" id="GO:0005948">
    <property type="term" value="C:acetolactate synthase complex"/>
    <property type="evidence" value="ECO:0007669"/>
    <property type="project" value="TreeGrafter"/>
</dbReference>
<dbReference type="Gene3D" id="3.40.50.1220">
    <property type="entry name" value="TPP-binding domain"/>
    <property type="match status" value="1"/>
</dbReference>
<reference evidence="7" key="1">
    <citation type="submission" date="2018-05" db="EMBL/GenBank/DDBJ databases">
        <authorList>
            <person name="Lanie J.A."/>
            <person name="Ng W.-L."/>
            <person name="Kazmierczak K.M."/>
            <person name="Andrzejewski T.M."/>
            <person name="Davidsen T.M."/>
            <person name="Wayne K.J."/>
            <person name="Tettelin H."/>
            <person name="Glass J.I."/>
            <person name="Rusch D."/>
            <person name="Podicherti R."/>
            <person name="Tsui H.-C.T."/>
            <person name="Winkler M.E."/>
        </authorList>
    </citation>
    <scope>NUCLEOTIDE SEQUENCE</scope>
</reference>
<dbReference type="Gene3D" id="3.40.50.970">
    <property type="match status" value="2"/>
</dbReference>
<evidence type="ECO:0008006" key="8">
    <source>
        <dbReference type="Google" id="ProtNLM"/>
    </source>
</evidence>
<dbReference type="GO" id="GO:0000287">
    <property type="term" value="F:magnesium ion binding"/>
    <property type="evidence" value="ECO:0007669"/>
    <property type="project" value="InterPro"/>
</dbReference>
<dbReference type="GO" id="GO:0030976">
    <property type="term" value="F:thiamine pyrophosphate binding"/>
    <property type="evidence" value="ECO:0007669"/>
    <property type="project" value="InterPro"/>
</dbReference>
<evidence type="ECO:0000259" key="4">
    <source>
        <dbReference type="Pfam" id="PF00205"/>
    </source>
</evidence>
<evidence type="ECO:0000256" key="2">
    <source>
        <dbReference type="ARBA" id="ARBA00023052"/>
    </source>
</evidence>
<dbReference type="GO" id="GO:0009099">
    <property type="term" value="P:L-valine biosynthetic process"/>
    <property type="evidence" value="ECO:0007669"/>
    <property type="project" value="TreeGrafter"/>
</dbReference>
<dbReference type="InterPro" id="IPR029061">
    <property type="entry name" value="THDP-binding"/>
</dbReference>
<dbReference type="SUPFAM" id="SSF52467">
    <property type="entry name" value="DHS-like NAD/FAD-binding domain"/>
    <property type="match status" value="1"/>
</dbReference>
<organism evidence="7">
    <name type="scientific">marine metagenome</name>
    <dbReference type="NCBI Taxonomy" id="408172"/>
    <lineage>
        <taxon>unclassified sequences</taxon>
        <taxon>metagenomes</taxon>
        <taxon>ecological metagenomes</taxon>
    </lineage>
</organism>
<dbReference type="NCBIfam" id="NF006052">
    <property type="entry name" value="PRK08199.1"/>
    <property type="match status" value="1"/>
</dbReference>
<protein>
    <recommendedName>
        <fullName evidence="8">Acetolactate synthase</fullName>
    </recommendedName>
</protein>
<keyword evidence="2 3" id="KW-0786">Thiamine pyrophosphate</keyword>
<evidence type="ECO:0000256" key="3">
    <source>
        <dbReference type="RuleBase" id="RU362132"/>
    </source>
</evidence>
<sequence>MMTVAETIFKAIKIREIDFVFCVPGESFLATMDSFYGSLQPLLISARHEEGAGIMAEAYAKASSKTGVCMVTRGPGLTHLTIALHTAKQDSTPLVVFVGQVPTNLRQRESFQELDIVELSRPVTKWAVELNRADRVAEIVDKAFHIANSGRPGPVVISLPEDIDRSSTAQHSLWRYSTVGIPSPSTKGVAKAVSMIEDAERPCIVAGEGILRVDATDKLVCFAECLGAPVFTAWRRFDAFPNKHPLYMGGLNLSSVSNDLSEPLKNADLIIAIGTRLDEFTTLSYSSPSTEQKIIHIDRSPEETGGSWIGADLSLVADAGEAMDKLEETLKNSMRAKPSKAHQKQIADWSEYYRSRTTPRSNRVGLKDGTIDLEGVYHDILNIIPDDASITCDAGDFGSWLIRYYKWNQPRTFFGPTTGAMGYALPAAIAAKLARPQAPVIAFAGDGGFAMTMSELETAVRLKLVGLVVLVFNNNNYGTIRRHQNREFPDRIVGTALGKIDFPAVAKAMGAEGFRVSKNDEFAKTFKEALNVDSPAVIEITLGENNLDPWADNN</sequence>
<dbReference type="GO" id="GO:0050660">
    <property type="term" value="F:flavin adenine dinucleotide binding"/>
    <property type="evidence" value="ECO:0007669"/>
    <property type="project" value="TreeGrafter"/>
</dbReference>
<dbReference type="Pfam" id="PF02776">
    <property type="entry name" value="TPP_enzyme_N"/>
    <property type="match status" value="1"/>
</dbReference>
<dbReference type="PANTHER" id="PTHR18968:SF120">
    <property type="entry name" value="ACETOLACTATE SYNTHASE LARGE SUBUNIT"/>
    <property type="match status" value="1"/>
</dbReference>
<comment type="similarity">
    <text evidence="1 3">Belongs to the TPP enzyme family.</text>
</comment>
<dbReference type="PANTHER" id="PTHR18968">
    <property type="entry name" value="THIAMINE PYROPHOSPHATE ENZYMES"/>
    <property type="match status" value="1"/>
</dbReference>
<dbReference type="CDD" id="cd00568">
    <property type="entry name" value="TPP_enzymes"/>
    <property type="match status" value="1"/>
</dbReference>
<dbReference type="GO" id="GO:0003984">
    <property type="term" value="F:acetolactate synthase activity"/>
    <property type="evidence" value="ECO:0007669"/>
    <property type="project" value="TreeGrafter"/>
</dbReference>
<dbReference type="InterPro" id="IPR000399">
    <property type="entry name" value="TPP-bd_CS"/>
</dbReference>
<dbReference type="InterPro" id="IPR029035">
    <property type="entry name" value="DHS-like_NAD/FAD-binding_dom"/>
</dbReference>
<dbReference type="InterPro" id="IPR012001">
    <property type="entry name" value="Thiamin_PyroP_enz_TPP-bd_dom"/>
</dbReference>
<dbReference type="SUPFAM" id="SSF52518">
    <property type="entry name" value="Thiamin diphosphate-binding fold (THDP-binding)"/>
    <property type="match status" value="2"/>
</dbReference>
<evidence type="ECO:0000313" key="7">
    <source>
        <dbReference type="EMBL" id="SUZ69583.1"/>
    </source>
</evidence>
<dbReference type="InterPro" id="IPR045229">
    <property type="entry name" value="TPP_enz"/>
</dbReference>
<evidence type="ECO:0000259" key="5">
    <source>
        <dbReference type="Pfam" id="PF02775"/>
    </source>
</evidence>
<dbReference type="FunFam" id="3.40.50.970:FF:000007">
    <property type="entry name" value="Acetolactate synthase"/>
    <property type="match status" value="1"/>
</dbReference>
<feature type="domain" description="Thiamine pyrophosphate enzyme TPP-binding" evidence="5">
    <location>
        <begin position="393"/>
        <end position="540"/>
    </location>
</feature>
<dbReference type="EMBL" id="UINC01001066">
    <property type="protein sequence ID" value="SUZ69583.1"/>
    <property type="molecule type" value="Genomic_DNA"/>
</dbReference>
<dbReference type="GO" id="GO:0009097">
    <property type="term" value="P:isoleucine biosynthetic process"/>
    <property type="evidence" value="ECO:0007669"/>
    <property type="project" value="TreeGrafter"/>
</dbReference>
<dbReference type="InterPro" id="IPR011766">
    <property type="entry name" value="TPP_enzyme_TPP-bd"/>
</dbReference>
<proteinExistence type="inferred from homology"/>
<dbReference type="PROSITE" id="PS00187">
    <property type="entry name" value="TPP_ENZYMES"/>
    <property type="match status" value="1"/>
</dbReference>
<name>A0A381PVX4_9ZZZZ</name>
<feature type="domain" description="Thiamine pyrophosphate enzyme central" evidence="4">
    <location>
        <begin position="189"/>
        <end position="326"/>
    </location>
</feature>
<dbReference type="CDD" id="cd07035">
    <property type="entry name" value="TPP_PYR_POX_like"/>
    <property type="match status" value="1"/>
</dbReference>
<gene>
    <name evidence="7" type="ORF">METZ01_LOCUS22437</name>
</gene>
<dbReference type="Pfam" id="PF02775">
    <property type="entry name" value="TPP_enzyme_C"/>
    <property type="match status" value="1"/>
</dbReference>
<dbReference type="InterPro" id="IPR012000">
    <property type="entry name" value="Thiamin_PyroP_enz_cen_dom"/>
</dbReference>
<evidence type="ECO:0000256" key="1">
    <source>
        <dbReference type="ARBA" id="ARBA00007812"/>
    </source>
</evidence>